<dbReference type="Proteomes" id="UP000191249">
    <property type="component" value="Chromosome"/>
</dbReference>
<accession>A0AAU8VCR8</accession>
<dbReference type="RefSeq" id="WP_003712998.1">
    <property type="nucleotide sequence ID" value="NZ_CAUJPL010000084.1"/>
</dbReference>
<dbReference type="AlphaFoldDB" id="A0AAU8VCR8"/>
<organism evidence="1 2">
    <name type="scientific">Neisseria lactamica</name>
    <dbReference type="NCBI Taxonomy" id="486"/>
    <lineage>
        <taxon>Bacteria</taxon>
        <taxon>Pseudomonadati</taxon>
        <taxon>Pseudomonadota</taxon>
        <taxon>Betaproteobacteria</taxon>
        <taxon>Neisseriales</taxon>
        <taxon>Neisseriaceae</taxon>
        <taxon>Neisseria</taxon>
    </lineage>
</organism>
<reference evidence="1 2" key="1">
    <citation type="submission" date="2017-03" db="EMBL/GenBank/DDBJ databases">
        <title>N. lactamica Y92-1009 whole genome sequence.</title>
        <authorList>
            <person name="Pandey A.K."/>
            <person name="Read R.C."/>
        </authorList>
    </citation>
    <scope>NUCLEOTIDE SEQUENCE [LARGE SCALE GENOMIC DNA]</scope>
    <source>
        <strain evidence="1 2">Y92-1009</strain>
    </source>
</reference>
<proteinExistence type="predicted"/>
<gene>
    <name evidence="1" type="ORF">B2G52_01275</name>
</gene>
<evidence type="ECO:0000313" key="2">
    <source>
        <dbReference type="Proteomes" id="UP000191249"/>
    </source>
</evidence>
<evidence type="ECO:0000313" key="1">
    <source>
        <dbReference type="EMBL" id="ARB03708.1"/>
    </source>
</evidence>
<dbReference type="EMBL" id="CP019894">
    <property type="protein sequence ID" value="ARB03708.1"/>
    <property type="molecule type" value="Genomic_DNA"/>
</dbReference>
<name>A0AAU8VCR8_NEILA</name>
<protein>
    <submittedName>
        <fullName evidence="1">Uncharacterized protein</fullName>
    </submittedName>
</protein>
<sequence length="114" mass="13914">MNLENYEDISIKLLFYHNNLENEYLYFIKNDKLFNLVYRNKTNNGFFCTIEKPLFFLSDKSYFEFNFKYLTHEKEYLGSFMCWVNTNSIEIEGVFFNDPLPDNMIINNFFEIND</sequence>